<feature type="domain" description="ASCH" evidence="1">
    <location>
        <begin position="46"/>
        <end position="170"/>
    </location>
</feature>
<reference evidence="2" key="1">
    <citation type="submission" date="2020-11" db="EMBL/GenBank/DDBJ databases">
        <title>Nocardioides sp. CBS4Y-1, whole genome shotgun sequence.</title>
        <authorList>
            <person name="Tuo L."/>
        </authorList>
    </citation>
    <scope>NUCLEOTIDE SEQUENCE</scope>
    <source>
        <strain evidence="2">CBS4Y-1</strain>
    </source>
</reference>
<evidence type="ECO:0000313" key="3">
    <source>
        <dbReference type="Proteomes" id="UP000656804"/>
    </source>
</evidence>
<comment type="caution">
    <text evidence="2">The sequence shown here is derived from an EMBL/GenBank/DDBJ whole genome shotgun (WGS) entry which is preliminary data.</text>
</comment>
<evidence type="ECO:0000259" key="1">
    <source>
        <dbReference type="SMART" id="SM01022"/>
    </source>
</evidence>
<dbReference type="EMBL" id="JADIVZ010000004">
    <property type="protein sequence ID" value="MBF4162021.1"/>
    <property type="molecule type" value="Genomic_DNA"/>
</dbReference>
<gene>
    <name evidence="2" type="ORF">ISG29_09985</name>
</gene>
<dbReference type="InterPro" id="IPR015947">
    <property type="entry name" value="PUA-like_sf"/>
</dbReference>
<dbReference type="RefSeq" id="WP_194503289.1">
    <property type="nucleotide sequence ID" value="NZ_JADIVZ010000004.1"/>
</dbReference>
<dbReference type="InterPro" id="IPR009326">
    <property type="entry name" value="DUF984"/>
</dbReference>
<dbReference type="SUPFAM" id="SSF88697">
    <property type="entry name" value="PUA domain-like"/>
    <property type="match status" value="1"/>
</dbReference>
<dbReference type="Gene3D" id="3.10.400.10">
    <property type="entry name" value="Sulfate adenylyltransferase"/>
    <property type="match status" value="1"/>
</dbReference>
<dbReference type="Pfam" id="PF04266">
    <property type="entry name" value="ASCH"/>
    <property type="match status" value="1"/>
</dbReference>
<name>A0A930Y7H9_9ACTN</name>
<dbReference type="AlphaFoldDB" id="A0A930Y7H9"/>
<sequence length="172" mass="18912">MSASDQPQRGPVEEFWEVARVHARLTNAVPAYFGPSALESLTPPAWAFGSSPEMADELLALVLGGTKTATASAHAWYTDDRPDDEAAEPLPAQGNLSIVLDGAGHPRALISCTSVEVHPFGEISEEHAYLEGEADRSLASWREIHERFFREEGTWAPDMLVVCERFKVLHQE</sequence>
<dbReference type="InterPro" id="IPR007374">
    <property type="entry name" value="ASCH_domain"/>
</dbReference>
<dbReference type="CDD" id="cd06553">
    <property type="entry name" value="ASCH_Ef3133_like"/>
    <property type="match status" value="1"/>
</dbReference>
<dbReference type="PANTHER" id="PTHR39203:SF1">
    <property type="entry name" value="CYTOPLASMIC PROTEIN"/>
    <property type="match status" value="1"/>
</dbReference>
<organism evidence="2 3">
    <name type="scientific">Nocardioides acrostichi</name>
    <dbReference type="NCBI Taxonomy" id="2784339"/>
    <lineage>
        <taxon>Bacteria</taxon>
        <taxon>Bacillati</taxon>
        <taxon>Actinomycetota</taxon>
        <taxon>Actinomycetes</taxon>
        <taxon>Propionibacteriales</taxon>
        <taxon>Nocardioidaceae</taxon>
        <taxon>Nocardioides</taxon>
    </lineage>
</organism>
<accession>A0A930Y7H9</accession>
<protein>
    <submittedName>
        <fullName evidence="2">ASCH domain-containing protein</fullName>
    </submittedName>
</protein>
<proteinExistence type="predicted"/>
<keyword evidence="3" id="KW-1185">Reference proteome</keyword>
<dbReference type="PANTHER" id="PTHR39203">
    <property type="entry name" value="CYTOPLASMIC PROTEIN-RELATED"/>
    <property type="match status" value="1"/>
</dbReference>
<dbReference type="Proteomes" id="UP000656804">
    <property type="component" value="Unassembled WGS sequence"/>
</dbReference>
<dbReference type="SMART" id="SM01022">
    <property type="entry name" value="ASCH"/>
    <property type="match status" value="1"/>
</dbReference>
<evidence type="ECO:0000313" key="2">
    <source>
        <dbReference type="EMBL" id="MBF4162021.1"/>
    </source>
</evidence>